<dbReference type="Proteomes" id="UP000054498">
    <property type="component" value="Unassembled WGS sequence"/>
</dbReference>
<evidence type="ECO:0000313" key="3">
    <source>
        <dbReference type="Proteomes" id="UP000054498"/>
    </source>
</evidence>
<feature type="domain" description="NAD(P)-binding" evidence="1">
    <location>
        <begin position="2"/>
        <end position="76"/>
    </location>
</feature>
<feature type="non-terminal residue" evidence="2">
    <location>
        <position position="1"/>
    </location>
</feature>
<name>A0A0D2IZ72_9CHLO</name>
<proteinExistence type="predicted"/>
<dbReference type="KEGG" id="mng:MNEG_14822"/>
<dbReference type="Pfam" id="PF13460">
    <property type="entry name" value="NAD_binding_10"/>
    <property type="match status" value="1"/>
</dbReference>
<dbReference type="RefSeq" id="XP_013892162.1">
    <property type="nucleotide sequence ID" value="XM_014036708.1"/>
</dbReference>
<dbReference type="GeneID" id="25732422"/>
<dbReference type="OrthoDB" id="419598at2759"/>
<dbReference type="PANTHER" id="PTHR15020">
    <property type="entry name" value="FLAVIN REDUCTASE-RELATED"/>
    <property type="match status" value="1"/>
</dbReference>
<gene>
    <name evidence="2" type="ORF">MNEG_14822</name>
</gene>
<protein>
    <recommendedName>
        <fullName evidence="1">NAD(P)-binding domain-containing protein</fullName>
    </recommendedName>
</protein>
<dbReference type="SUPFAM" id="SSF51735">
    <property type="entry name" value="NAD(P)-binding Rossmann-fold domains"/>
    <property type="match status" value="1"/>
</dbReference>
<dbReference type="EMBL" id="KK105012">
    <property type="protein sequence ID" value="KIY93142.1"/>
    <property type="molecule type" value="Genomic_DNA"/>
</dbReference>
<evidence type="ECO:0000259" key="1">
    <source>
        <dbReference type="Pfam" id="PF13460"/>
    </source>
</evidence>
<dbReference type="InterPro" id="IPR036291">
    <property type="entry name" value="NAD(P)-bd_dom_sf"/>
</dbReference>
<organism evidence="2 3">
    <name type="scientific">Monoraphidium neglectum</name>
    <dbReference type="NCBI Taxonomy" id="145388"/>
    <lineage>
        <taxon>Eukaryota</taxon>
        <taxon>Viridiplantae</taxon>
        <taxon>Chlorophyta</taxon>
        <taxon>core chlorophytes</taxon>
        <taxon>Chlorophyceae</taxon>
        <taxon>CS clade</taxon>
        <taxon>Sphaeropleales</taxon>
        <taxon>Selenastraceae</taxon>
        <taxon>Monoraphidium</taxon>
    </lineage>
</organism>
<accession>A0A0D2IZ72</accession>
<dbReference type="STRING" id="145388.A0A0D2IZ72"/>
<reference evidence="2 3" key="1">
    <citation type="journal article" date="2013" name="BMC Genomics">
        <title>Reconstruction of the lipid metabolism for the microalga Monoraphidium neglectum from its genome sequence reveals characteristics suitable for biofuel production.</title>
        <authorList>
            <person name="Bogen C."/>
            <person name="Al-Dilaimi A."/>
            <person name="Albersmeier A."/>
            <person name="Wichmann J."/>
            <person name="Grundmann M."/>
            <person name="Rupp O."/>
            <person name="Lauersen K.J."/>
            <person name="Blifernez-Klassen O."/>
            <person name="Kalinowski J."/>
            <person name="Goesmann A."/>
            <person name="Mussgnug J.H."/>
            <person name="Kruse O."/>
        </authorList>
    </citation>
    <scope>NUCLEOTIDE SEQUENCE [LARGE SCALE GENOMIC DNA]</scope>
    <source>
        <strain evidence="2 3">SAG 48.87</strain>
    </source>
</reference>
<dbReference type="Gene3D" id="3.40.50.720">
    <property type="entry name" value="NAD(P)-binding Rossmann-like Domain"/>
    <property type="match status" value="1"/>
</dbReference>
<evidence type="ECO:0000313" key="2">
    <source>
        <dbReference type="EMBL" id="KIY93142.1"/>
    </source>
</evidence>
<dbReference type="PANTHER" id="PTHR15020:SF50">
    <property type="entry name" value="UPF0659 PROTEIN YMR090W"/>
    <property type="match status" value="1"/>
</dbReference>
<dbReference type="AlphaFoldDB" id="A0A0D2IZ72"/>
<sequence>VLTYKRESEQALEASGIPYILLRPSRLTDGPYTSYDLNTLLKATAGSRKDVVMSPRDTLRGEASRITVAEAVVQALGSAAAEGRAFAIESVEGEGPGEDAAAWGKLFEAVYAREPARAV</sequence>
<keyword evidence="3" id="KW-1185">Reference proteome</keyword>
<dbReference type="InterPro" id="IPR016040">
    <property type="entry name" value="NAD(P)-bd_dom"/>
</dbReference>